<dbReference type="Gene3D" id="3.50.50.60">
    <property type="entry name" value="FAD/NAD(P)-binding domain"/>
    <property type="match status" value="1"/>
</dbReference>
<keyword evidence="5" id="KW-0812">Transmembrane</keyword>
<name>A0A2B7YQY1_POLH7</name>
<organism evidence="6 7">
    <name type="scientific">Polytolypa hystricis (strain UAMH7299)</name>
    <dbReference type="NCBI Taxonomy" id="1447883"/>
    <lineage>
        <taxon>Eukaryota</taxon>
        <taxon>Fungi</taxon>
        <taxon>Dikarya</taxon>
        <taxon>Ascomycota</taxon>
        <taxon>Pezizomycotina</taxon>
        <taxon>Eurotiomycetes</taxon>
        <taxon>Eurotiomycetidae</taxon>
        <taxon>Onygenales</taxon>
        <taxon>Onygenales incertae sedis</taxon>
        <taxon>Polytolypa</taxon>
    </lineage>
</organism>
<evidence type="ECO:0000313" key="7">
    <source>
        <dbReference type="Proteomes" id="UP000224634"/>
    </source>
</evidence>
<keyword evidence="5" id="KW-0472">Membrane</keyword>
<sequence>MAFTTDIYDFIAHLFQDPYVTLYLLFQHMIEIIFAPAAPALSARRKLRSPRIAVIGAGLTGVSSAAHCVGHGFEVKIFECRPKDKGLGGIWSRVNSTSALQVHSTMYRFHPSVKWNTAYPTQRQIRYEIVSLWKRYNLERRTVFNTPVWSVHKNADGKWVINEAEDEFGVFDGVIAAVGSCGGPKVPQLHNQDKFKGAIYHSSQLDGKNAKGKRVVIVGGGASAVEALEFAVNAGASEIDVLSRSDKWIIPRNFFVNTLLASNVLGQETFLSWFPEWLLRKFFYRDLSDISPAPGKGIFMDTPMVNSDLFDLIRQDKARWLRGDVISVAPDGIIFNHRSRGVPKGGPGHQITVKADIIVMATGFTRPSLSFLPEKVFQHPYEPPNWYLQVFPPQFPDICANNATYVNAIGTVGNFHIGIYTRLLLVFLVDPLSRPTEFWMKRWIDMTRTLKWFAPVGAFDFFTYAELFYWYIFVVAINPFRWKWAAFVFFGLARELPMSVVEKEDRLREMRSSRA</sequence>
<dbReference type="AlphaFoldDB" id="A0A2B7YQY1"/>
<dbReference type="InterPro" id="IPR020946">
    <property type="entry name" value="Flavin_mOase-like"/>
</dbReference>
<reference evidence="6 7" key="1">
    <citation type="submission" date="2017-10" db="EMBL/GenBank/DDBJ databases">
        <title>Comparative genomics in systemic dimorphic fungi from Ajellomycetaceae.</title>
        <authorList>
            <person name="Munoz J.F."/>
            <person name="Mcewen J.G."/>
            <person name="Clay O.K."/>
            <person name="Cuomo C.A."/>
        </authorList>
    </citation>
    <scope>NUCLEOTIDE SEQUENCE [LARGE SCALE GENOMIC DNA]</scope>
    <source>
        <strain evidence="6 7">UAMH7299</strain>
    </source>
</reference>
<accession>A0A2B7YQY1</accession>
<evidence type="ECO:0000256" key="3">
    <source>
        <dbReference type="ARBA" id="ARBA00022827"/>
    </source>
</evidence>
<comment type="caution">
    <text evidence="6">The sequence shown here is derived from an EMBL/GenBank/DDBJ whole genome shotgun (WGS) entry which is preliminary data.</text>
</comment>
<evidence type="ECO:0000256" key="4">
    <source>
        <dbReference type="ARBA" id="ARBA00023002"/>
    </source>
</evidence>
<dbReference type="OrthoDB" id="66881at2759"/>
<keyword evidence="5" id="KW-1133">Transmembrane helix</keyword>
<dbReference type="GO" id="GO:0050660">
    <property type="term" value="F:flavin adenine dinucleotide binding"/>
    <property type="evidence" value="ECO:0007669"/>
    <property type="project" value="InterPro"/>
</dbReference>
<dbReference type="Pfam" id="PF00743">
    <property type="entry name" value="FMO-like"/>
    <property type="match status" value="1"/>
</dbReference>
<keyword evidence="3" id="KW-0274">FAD</keyword>
<dbReference type="InterPro" id="IPR050346">
    <property type="entry name" value="FMO-like"/>
</dbReference>
<keyword evidence="7" id="KW-1185">Reference proteome</keyword>
<protein>
    <recommendedName>
        <fullName evidence="8">FAD/NAD(P)-binding domain-containing protein</fullName>
    </recommendedName>
</protein>
<comment type="similarity">
    <text evidence="1">Belongs to the FMO family.</text>
</comment>
<evidence type="ECO:0000256" key="2">
    <source>
        <dbReference type="ARBA" id="ARBA00022630"/>
    </source>
</evidence>
<evidence type="ECO:0008006" key="8">
    <source>
        <dbReference type="Google" id="ProtNLM"/>
    </source>
</evidence>
<dbReference type="InterPro" id="IPR036188">
    <property type="entry name" value="FAD/NAD-bd_sf"/>
</dbReference>
<evidence type="ECO:0000256" key="5">
    <source>
        <dbReference type="SAM" id="Phobius"/>
    </source>
</evidence>
<evidence type="ECO:0000313" key="6">
    <source>
        <dbReference type="EMBL" id="PGH23580.1"/>
    </source>
</evidence>
<dbReference type="SUPFAM" id="SSF51905">
    <property type="entry name" value="FAD/NAD(P)-binding domain"/>
    <property type="match status" value="1"/>
</dbReference>
<dbReference type="GO" id="GO:0050661">
    <property type="term" value="F:NADP binding"/>
    <property type="evidence" value="ECO:0007669"/>
    <property type="project" value="InterPro"/>
</dbReference>
<dbReference type="STRING" id="1447883.A0A2B7YQY1"/>
<dbReference type="PRINTS" id="PR00469">
    <property type="entry name" value="PNDRDTASEII"/>
</dbReference>
<dbReference type="GO" id="GO:0004499">
    <property type="term" value="F:N,N-dimethylaniline monooxygenase activity"/>
    <property type="evidence" value="ECO:0007669"/>
    <property type="project" value="InterPro"/>
</dbReference>
<dbReference type="Proteomes" id="UP000224634">
    <property type="component" value="Unassembled WGS sequence"/>
</dbReference>
<gene>
    <name evidence="6" type="ORF">AJ80_02360</name>
</gene>
<feature type="transmembrane region" description="Helical" evidence="5">
    <location>
        <begin position="450"/>
        <end position="472"/>
    </location>
</feature>
<evidence type="ECO:0000256" key="1">
    <source>
        <dbReference type="ARBA" id="ARBA00009183"/>
    </source>
</evidence>
<dbReference type="EMBL" id="PDNA01000022">
    <property type="protein sequence ID" value="PGH23580.1"/>
    <property type="molecule type" value="Genomic_DNA"/>
</dbReference>
<keyword evidence="4" id="KW-0560">Oxidoreductase</keyword>
<dbReference type="PANTHER" id="PTHR23023">
    <property type="entry name" value="DIMETHYLANILINE MONOOXYGENASE"/>
    <property type="match status" value="1"/>
</dbReference>
<keyword evidence="2" id="KW-0285">Flavoprotein</keyword>
<proteinExistence type="inferred from homology"/>